<dbReference type="OrthoDB" id="3679184at2759"/>
<dbReference type="Proteomes" id="UP000014074">
    <property type="component" value="Unassembled WGS sequence"/>
</dbReference>
<sequence>MKFTSALTTLFLTAASASPLKPRAIPPFNVTDFSAGTVPHSVQNYYGFNVQTSPGSGFAKCTANIQAYQAMMSVPVTACDSAGVYFNFTITGGQGAELDVWWRFTGHGELKGTYQIPEDQLPFEGEGTGVHQVYSGPVNFTITDVVEEAPTDNMA</sequence>
<name>R8BHJ7_PHAM7</name>
<feature type="signal peptide" evidence="1">
    <location>
        <begin position="1"/>
        <end position="17"/>
    </location>
</feature>
<reference evidence="3" key="1">
    <citation type="journal article" date="2013" name="Genome Announc.">
        <title>Draft genome sequence of the ascomycete Phaeoacremonium aleophilum strain UCR-PA7, a causal agent of the esca disease complex in grapevines.</title>
        <authorList>
            <person name="Blanco-Ulate B."/>
            <person name="Rolshausen P."/>
            <person name="Cantu D."/>
        </authorList>
    </citation>
    <scope>NUCLEOTIDE SEQUENCE [LARGE SCALE GENOMIC DNA]</scope>
    <source>
        <strain evidence="3">UCR-PA7</strain>
    </source>
</reference>
<evidence type="ECO:0000313" key="3">
    <source>
        <dbReference type="Proteomes" id="UP000014074"/>
    </source>
</evidence>
<dbReference type="RefSeq" id="XP_007916429.1">
    <property type="nucleotide sequence ID" value="XM_007918238.1"/>
</dbReference>
<proteinExistence type="predicted"/>
<dbReference type="AlphaFoldDB" id="R8BHJ7"/>
<feature type="chain" id="PRO_5004462778" evidence="1">
    <location>
        <begin position="18"/>
        <end position="155"/>
    </location>
</feature>
<protein>
    <submittedName>
        <fullName evidence="2">Putative 22kda glyco protein</fullName>
    </submittedName>
</protein>
<dbReference type="EMBL" id="KB933196">
    <property type="protein sequence ID" value="EON98781.1"/>
    <property type="molecule type" value="Genomic_DNA"/>
</dbReference>
<evidence type="ECO:0000256" key="1">
    <source>
        <dbReference type="SAM" id="SignalP"/>
    </source>
</evidence>
<dbReference type="HOGENOM" id="CLU_1732105_0_0_1"/>
<dbReference type="GeneID" id="19326273"/>
<keyword evidence="1" id="KW-0732">Signal</keyword>
<gene>
    <name evidence="2" type="ORF">UCRPA7_5694</name>
</gene>
<evidence type="ECO:0000313" key="2">
    <source>
        <dbReference type="EMBL" id="EON98781.1"/>
    </source>
</evidence>
<organism evidence="2 3">
    <name type="scientific">Phaeoacremonium minimum (strain UCR-PA7)</name>
    <name type="common">Esca disease fungus</name>
    <name type="synonym">Togninia minima</name>
    <dbReference type="NCBI Taxonomy" id="1286976"/>
    <lineage>
        <taxon>Eukaryota</taxon>
        <taxon>Fungi</taxon>
        <taxon>Dikarya</taxon>
        <taxon>Ascomycota</taxon>
        <taxon>Pezizomycotina</taxon>
        <taxon>Sordariomycetes</taxon>
        <taxon>Sordariomycetidae</taxon>
        <taxon>Togniniales</taxon>
        <taxon>Togniniaceae</taxon>
        <taxon>Phaeoacremonium</taxon>
    </lineage>
</organism>
<keyword evidence="3" id="KW-1185">Reference proteome</keyword>
<dbReference type="KEGG" id="tmn:UCRPA7_5694"/>
<accession>R8BHJ7</accession>